<dbReference type="SUPFAM" id="SSF54909">
    <property type="entry name" value="Dimeric alpha+beta barrel"/>
    <property type="match status" value="1"/>
</dbReference>
<dbReference type="Proteomes" id="UP001501729">
    <property type="component" value="Unassembled WGS sequence"/>
</dbReference>
<comment type="caution">
    <text evidence="1">The sequence shown here is derived from an EMBL/GenBank/DDBJ whole genome shotgun (WGS) entry which is preliminary data.</text>
</comment>
<gene>
    <name evidence="1" type="ORF">GCM10025751_23820</name>
</gene>
<organism evidence="1 2">
    <name type="scientific">Haladaptatus pallidirubidus</name>
    <dbReference type="NCBI Taxonomy" id="1008152"/>
    <lineage>
        <taxon>Archaea</taxon>
        <taxon>Methanobacteriati</taxon>
        <taxon>Methanobacteriota</taxon>
        <taxon>Stenosarchaea group</taxon>
        <taxon>Halobacteria</taxon>
        <taxon>Halobacteriales</taxon>
        <taxon>Haladaptataceae</taxon>
        <taxon>Haladaptatus</taxon>
    </lineage>
</organism>
<dbReference type="EMBL" id="BAABKX010000008">
    <property type="protein sequence ID" value="GAA5050147.1"/>
    <property type="molecule type" value="Genomic_DNA"/>
</dbReference>
<evidence type="ECO:0008006" key="3">
    <source>
        <dbReference type="Google" id="ProtNLM"/>
    </source>
</evidence>
<proteinExistence type="predicted"/>
<name>A0AAV3UH06_9EURY</name>
<dbReference type="RefSeq" id="WP_227777604.1">
    <property type="nucleotide sequence ID" value="NZ_BAABKX010000008.1"/>
</dbReference>
<evidence type="ECO:0000313" key="1">
    <source>
        <dbReference type="EMBL" id="GAA5050147.1"/>
    </source>
</evidence>
<sequence length="129" mass="14653">MTDFILYVDQSVVHDGKLDDLKSAMAELVEFVEFNEPDILSYNVYFNNDWDRMTVVHMHADPATLEYHMDIAGPKFPPIGEFIELEAIDVYGDPGEDLAQRLREKASTLGTGHVSIHDFHEGFDHVAID</sequence>
<accession>A0AAV3UH06</accession>
<dbReference type="Gene3D" id="3.30.70.100">
    <property type="match status" value="1"/>
</dbReference>
<dbReference type="GeneID" id="68616203"/>
<evidence type="ECO:0000313" key="2">
    <source>
        <dbReference type="Proteomes" id="UP001501729"/>
    </source>
</evidence>
<reference evidence="1 2" key="1">
    <citation type="journal article" date="2019" name="Int. J. Syst. Evol. Microbiol.">
        <title>The Global Catalogue of Microorganisms (GCM) 10K type strain sequencing project: providing services to taxonomists for standard genome sequencing and annotation.</title>
        <authorList>
            <consortium name="The Broad Institute Genomics Platform"/>
            <consortium name="The Broad Institute Genome Sequencing Center for Infectious Disease"/>
            <person name="Wu L."/>
            <person name="Ma J."/>
        </authorList>
    </citation>
    <scope>NUCLEOTIDE SEQUENCE [LARGE SCALE GENOMIC DNA]</scope>
    <source>
        <strain evidence="1 2">JCM 17504</strain>
    </source>
</reference>
<keyword evidence="2" id="KW-1185">Reference proteome</keyword>
<dbReference type="AlphaFoldDB" id="A0AAV3UH06"/>
<dbReference type="InterPro" id="IPR011008">
    <property type="entry name" value="Dimeric_a/b-barrel"/>
</dbReference>
<protein>
    <recommendedName>
        <fullName evidence="3">ABM domain-containing protein</fullName>
    </recommendedName>
</protein>